<evidence type="ECO:0000259" key="8">
    <source>
        <dbReference type="Pfam" id="PF01494"/>
    </source>
</evidence>
<keyword evidence="7" id="KW-0812">Transmembrane</keyword>
<evidence type="ECO:0000256" key="3">
    <source>
        <dbReference type="ARBA" id="ARBA00022827"/>
    </source>
</evidence>
<feature type="domain" description="FAD-binding" evidence="8">
    <location>
        <begin position="365"/>
        <end position="425"/>
    </location>
</feature>
<comment type="cofactor">
    <cofactor evidence="1">
        <name>FAD</name>
        <dbReference type="ChEBI" id="CHEBI:57692"/>
    </cofactor>
</comment>
<evidence type="ECO:0000256" key="6">
    <source>
        <dbReference type="ARBA" id="ARBA00023033"/>
    </source>
</evidence>
<accession>A0A1Z4KLL3</accession>
<organism evidence="9 10">
    <name type="scientific">Trichormus variabilis NIES-23</name>
    <dbReference type="NCBI Taxonomy" id="1973479"/>
    <lineage>
        <taxon>Bacteria</taxon>
        <taxon>Bacillati</taxon>
        <taxon>Cyanobacteriota</taxon>
        <taxon>Cyanophyceae</taxon>
        <taxon>Nostocales</taxon>
        <taxon>Nostocaceae</taxon>
        <taxon>Trichormus</taxon>
    </lineage>
</organism>
<dbReference type="Pfam" id="PF01494">
    <property type="entry name" value="FAD_binding_3"/>
    <property type="match status" value="2"/>
</dbReference>
<dbReference type="GO" id="GO:0004502">
    <property type="term" value="F:kynurenine 3-monooxygenase activity"/>
    <property type="evidence" value="ECO:0007669"/>
    <property type="project" value="TreeGrafter"/>
</dbReference>
<dbReference type="GO" id="GO:0070189">
    <property type="term" value="P:kynurenine metabolic process"/>
    <property type="evidence" value="ECO:0007669"/>
    <property type="project" value="TreeGrafter"/>
</dbReference>
<evidence type="ECO:0000313" key="10">
    <source>
        <dbReference type="Proteomes" id="UP000217507"/>
    </source>
</evidence>
<feature type="transmembrane region" description="Helical" evidence="7">
    <location>
        <begin position="449"/>
        <end position="471"/>
    </location>
</feature>
<dbReference type="GO" id="GO:0071949">
    <property type="term" value="F:FAD binding"/>
    <property type="evidence" value="ECO:0007669"/>
    <property type="project" value="InterPro"/>
</dbReference>
<dbReference type="AlphaFoldDB" id="A0A1Z4KLL3"/>
<gene>
    <name evidence="9" type="ORF">NIES23_26680</name>
</gene>
<dbReference type="EMBL" id="AP018216">
    <property type="protein sequence ID" value="BAY69868.1"/>
    <property type="molecule type" value="Genomic_DNA"/>
</dbReference>
<keyword evidence="6" id="KW-0503">Monooxygenase</keyword>
<dbReference type="PRINTS" id="PR00420">
    <property type="entry name" value="RNGMNOXGNASE"/>
</dbReference>
<keyword evidence="7" id="KW-0472">Membrane</keyword>
<evidence type="ECO:0000256" key="2">
    <source>
        <dbReference type="ARBA" id="ARBA00022630"/>
    </source>
</evidence>
<evidence type="ECO:0000256" key="7">
    <source>
        <dbReference type="SAM" id="Phobius"/>
    </source>
</evidence>
<dbReference type="Gene3D" id="3.50.50.60">
    <property type="entry name" value="FAD/NAD(P)-binding domain"/>
    <property type="match status" value="1"/>
</dbReference>
<evidence type="ECO:0000313" key="9">
    <source>
        <dbReference type="EMBL" id="BAY69868.1"/>
    </source>
</evidence>
<sequence length="518" mass="58578">MVTTNMNKKYMLEQELLIANEPKYYKQNILIIGGGPSGLATALILAKRGWTNITILEQRATADYYEPDKSFNYLIDGRGQKLTDYLGITSILATLGVSSQEFYLTKIAPNGDKKSSKLPIIDPQRKTAYWITRKAFVGMLYQQIEQHWNEYIKVLFNAKCVKINKLAINNEVEKLEVLAQVGNDNFVKFEPSLLVGCDGLRSVVRNTLAEWETSGLHKFQMQQLPSASSGLRYKVLSLPPKPSLDHRGEEQAVSEMAYIVLGALRNRQRYLRLGLLPVKDPEEPRTANVIALPDHEVWTLQDGEAIYRFFEKSFPQLPIRKILSPEEADRFAKSEGGYFPKPQYCDGLQFLLKHKPETQDASAVGVVLLGDTIHCFPPDIGQGVNAALEDVCVLNEALAQSHDNLSQALPLYESLRLADVKAVTKLAQIAFPWQYGQNPFRTKLWSINFFLRLVLSRLLPFLFYPPAFFLIQNYQLSYQEILVKVERTSQTLYVLGLVIGCGLLVVGGRWLFVASHNI</sequence>
<feature type="transmembrane region" description="Helical" evidence="7">
    <location>
        <begin position="492"/>
        <end position="512"/>
    </location>
</feature>
<evidence type="ECO:0000256" key="5">
    <source>
        <dbReference type="ARBA" id="ARBA00023002"/>
    </source>
</evidence>
<dbReference type="PANTHER" id="PTHR46028">
    <property type="entry name" value="KYNURENINE 3-MONOOXYGENASE"/>
    <property type="match status" value="1"/>
</dbReference>
<protein>
    <recommendedName>
        <fullName evidence="8">FAD-binding domain-containing protein</fullName>
    </recommendedName>
</protein>
<dbReference type="InterPro" id="IPR002938">
    <property type="entry name" value="FAD-bd"/>
</dbReference>
<keyword evidence="5" id="KW-0560">Oxidoreductase</keyword>
<name>A0A1Z4KLL3_ANAVA</name>
<reference evidence="9 10" key="1">
    <citation type="submission" date="2017-06" db="EMBL/GenBank/DDBJ databases">
        <title>Genome sequencing of cyanobaciteial culture collection at National Institute for Environmental Studies (NIES).</title>
        <authorList>
            <person name="Hirose Y."/>
            <person name="Shimura Y."/>
            <person name="Fujisawa T."/>
            <person name="Nakamura Y."/>
            <person name="Kawachi M."/>
        </authorList>
    </citation>
    <scope>NUCLEOTIDE SEQUENCE [LARGE SCALE GENOMIC DNA]</scope>
    <source>
        <strain evidence="9 10">NIES-23</strain>
    </source>
</reference>
<dbReference type="SUPFAM" id="SSF51905">
    <property type="entry name" value="FAD/NAD(P)-binding domain"/>
    <property type="match status" value="1"/>
</dbReference>
<evidence type="ECO:0000256" key="4">
    <source>
        <dbReference type="ARBA" id="ARBA00022857"/>
    </source>
</evidence>
<evidence type="ECO:0000256" key="1">
    <source>
        <dbReference type="ARBA" id="ARBA00001974"/>
    </source>
</evidence>
<keyword evidence="7" id="KW-1133">Transmembrane helix</keyword>
<keyword evidence="4" id="KW-0521">NADP</keyword>
<keyword evidence="2" id="KW-0285">Flavoprotein</keyword>
<proteinExistence type="predicted"/>
<keyword evidence="3" id="KW-0274">FAD</keyword>
<dbReference type="InterPro" id="IPR036188">
    <property type="entry name" value="FAD/NAD-bd_sf"/>
</dbReference>
<dbReference type="PANTHER" id="PTHR46028:SF2">
    <property type="entry name" value="KYNURENINE 3-MONOOXYGENASE"/>
    <property type="match status" value="1"/>
</dbReference>
<dbReference type="Proteomes" id="UP000217507">
    <property type="component" value="Chromosome"/>
</dbReference>
<feature type="domain" description="FAD-binding" evidence="8">
    <location>
        <begin position="28"/>
        <end position="209"/>
    </location>
</feature>